<dbReference type="CDD" id="cd00887">
    <property type="entry name" value="MoeA"/>
    <property type="match status" value="1"/>
</dbReference>
<dbReference type="Pfam" id="PF03453">
    <property type="entry name" value="MoeA_N"/>
    <property type="match status" value="1"/>
</dbReference>
<proteinExistence type="predicted"/>
<dbReference type="SUPFAM" id="SSF63867">
    <property type="entry name" value="MoeA C-terminal domain-like"/>
    <property type="match status" value="1"/>
</dbReference>
<dbReference type="Gene3D" id="3.90.105.10">
    <property type="entry name" value="Molybdopterin biosynthesis moea protein, domain 2"/>
    <property type="match status" value="1"/>
</dbReference>
<keyword evidence="2" id="KW-0501">Molybdenum cofactor biosynthesis</keyword>
<dbReference type="Pfam" id="PF00994">
    <property type="entry name" value="MoCF_biosynth"/>
    <property type="match status" value="1"/>
</dbReference>
<name>A0A0N8KQA3_9EURY</name>
<dbReference type="PANTHER" id="PTHR10192:SF19">
    <property type="entry name" value="MOLYBDOPTERIN BIOSYNTHESIS PROTEIN MJ0666-RELATED"/>
    <property type="match status" value="1"/>
</dbReference>
<dbReference type="GO" id="GO:0006777">
    <property type="term" value="P:Mo-molybdopterin cofactor biosynthetic process"/>
    <property type="evidence" value="ECO:0007669"/>
    <property type="project" value="UniProtKB-KW"/>
</dbReference>
<gene>
    <name evidence="4" type="ORF">MPEBLZ_03871</name>
</gene>
<evidence type="ECO:0000256" key="1">
    <source>
        <dbReference type="ARBA" id="ARBA00005046"/>
    </source>
</evidence>
<protein>
    <submittedName>
        <fullName evidence="4">Molybdopterin biosynthesis MoeA protein</fullName>
    </submittedName>
</protein>
<dbReference type="InterPro" id="IPR005110">
    <property type="entry name" value="MoeA_linker/N"/>
</dbReference>
<dbReference type="InterPro" id="IPR005111">
    <property type="entry name" value="MoeA_C_domain_IV"/>
</dbReference>
<organism evidence="4 5">
    <name type="scientific">Candidatus Methanoperedens nitratireducens</name>
    <dbReference type="NCBI Taxonomy" id="1392998"/>
    <lineage>
        <taxon>Archaea</taxon>
        <taxon>Methanobacteriati</taxon>
        <taxon>Methanobacteriota</taxon>
        <taxon>Stenosarchaea group</taxon>
        <taxon>Methanomicrobia</taxon>
        <taxon>Methanosarcinales</taxon>
        <taxon>ANME-2 cluster</taxon>
        <taxon>Candidatus Methanoperedentaceae</taxon>
        <taxon>Candidatus Methanoperedens</taxon>
    </lineage>
</organism>
<accession>A0A0N8KQA3</accession>
<feature type="domain" description="MoaB/Mog" evidence="3">
    <location>
        <begin position="175"/>
        <end position="312"/>
    </location>
</feature>
<evidence type="ECO:0000256" key="2">
    <source>
        <dbReference type="ARBA" id="ARBA00023150"/>
    </source>
</evidence>
<dbReference type="GO" id="GO:0005737">
    <property type="term" value="C:cytoplasm"/>
    <property type="evidence" value="ECO:0007669"/>
    <property type="project" value="TreeGrafter"/>
</dbReference>
<dbReference type="PANTHER" id="PTHR10192">
    <property type="entry name" value="MOLYBDOPTERIN BIOSYNTHESIS PROTEIN"/>
    <property type="match status" value="1"/>
</dbReference>
<dbReference type="InterPro" id="IPR036425">
    <property type="entry name" value="MoaB/Mog-like_dom_sf"/>
</dbReference>
<dbReference type="SMART" id="SM00852">
    <property type="entry name" value="MoCF_biosynth"/>
    <property type="match status" value="1"/>
</dbReference>
<dbReference type="GO" id="GO:0061599">
    <property type="term" value="F:molybdopterin molybdotransferase activity"/>
    <property type="evidence" value="ECO:0007669"/>
    <property type="project" value="TreeGrafter"/>
</dbReference>
<dbReference type="Proteomes" id="UP000050360">
    <property type="component" value="Unassembled WGS sequence"/>
</dbReference>
<comment type="pathway">
    <text evidence="1">Cofactor biosynthesis; molybdopterin biosynthesis.</text>
</comment>
<dbReference type="UniPathway" id="UPA00344"/>
<dbReference type="InterPro" id="IPR001453">
    <property type="entry name" value="MoaB/Mog_dom"/>
</dbReference>
<dbReference type="Gene3D" id="2.40.340.10">
    <property type="entry name" value="MoeA, C-terminal, domain IV"/>
    <property type="match status" value="1"/>
</dbReference>
<dbReference type="PATRIC" id="fig|1719120.3.peg.4211"/>
<evidence type="ECO:0000313" key="5">
    <source>
        <dbReference type="Proteomes" id="UP000050360"/>
    </source>
</evidence>
<dbReference type="InterPro" id="IPR036688">
    <property type="entry name" value="MoeA_C_domain_IV_sf"/>
</dbReference>
<comment type="caution">
    <text evidence="4">The sequence shown here is derived from an EMBL/GenBank/DDBJ whole genome shotgun (WGS) entry which is preliminary data.</text>
</comment>
<dbReference type="SUPFAM" id="SSF63882">
    <property type="entry name" value="MoeA N-terminal region -like"/>
    <property type="match status" value="1"/>
</dbReference>
<dbReference type="EMBL" id="LKCM01000335">
    <property type="protein sequence ID" value="KPQ41578.1"/>
    <property type="molecule type" value="Genomic_DNA"/>
</dbReference>
<dbReference type="InterPro" id="IPR038987">
    <property type="entry name" value="MoeA-like"/>
</dbReference>
<dbReference type="SUPFAM" id="SSF53218">
    <property type="entry name" value="Molybdenum cofactor biosynthesis proteins"/>
    <property type="match status" value="1"/>
</dbReference>
<reference evidence="4 5" key="1">
    <citation type="submission" date="2015-09" db="EMBL/GenBank/DDBJ databases">
        <title>A metagenomics-based metabolic model of nitrate-dependent anaerobic oxidation of methane by Methanoperedens-like archaea.</title>
        <authorList>
            <person name="Arshad A."/>
            <person name="Speth D.R."/>
            <person name="De Graaf R.M."/>
            <person name="Op Den Camp H.J."/>
            <person name="Jetten M.S."/>
            <person name="Welte C.U."/>
        </authorList>
    </citation>
    <scope>NUCLEOTIDE SEQUENCE [LARGE SCALE GENOMIC DNA]</scope>
</reference>
<evidence type="ECO:0000313" key="4">
    <source>
        <dbReference type="EMBL" id="KPQ41578.1"/>
    </source>
</evidence>
<sequence length="393" mass="42041">MMFKERINAQKAKELFLHSFQPISKIETLPIEECDGRIIAENIIASIDVPHYRRAAMDGFAVMASETLGAGTGSPVMLRLANSMEKGTCMRVHTGSPMPEKSDAVVMMEDTVLSGDKVEIFAQIHPFKNVGAIGEDVQKGEIILNRGRLLRPCDIAVLASLGIGNIKVFKRPLVVIIPTGEELAPRGKKNLADGEVYETNGLMSALYIRKWGGIPRLLDIVTDSPEKIKEAIISNPDADMILTSGGTSVGKRDFVPAVVGSLGKLLVHGVGISPGKPTALGIINGKPVLCMPGYPVAGIVALFFYGKAAFRRLGHVPNEPERIVRAVLSGKITGRTGYKTFARVKIDNGIAIPLATTGAGILSSVSKADGFVIIPENIEGRNAGEEVEVVLIE</sequence>
<evidence type="ECO:0000259" key="3">
    <source>
        <dbReference type="SMART" id="SM00852"/>
    </source>
</evidence>
<dbReference type="InterPro" id="IPR036135">
    <property type="entry name" value="MoeA_linker/N_sf"/>
</dbReference>
<dbReference type="Pfam" id="PF03454">
    <property type="entry name" value="MoeA_C"/>
    <property type="match status" value="1"/>
</dbReference>
<dbReference type="Gene3D" id="3.40.980.10">
    <property type="entry name" value="MoaB/Mog-like domain"/>
    <property type="match status" value="1"/>
</dbReference>
<dbReference type="AlphaFoldDB" id="A0A0N8KQA3"/>
<dbReference type="Gene3D" id="2.170.190.11">
    <property type="entry name" value="Molybdopterin biosynthesis moea protein, domain 3"/>
    <property type="match status" value="1"/>
</dbReference>